<dbReference type="EMBL" id="LGCL01000039">
    <property type="protein sequence ID" value="KPL72243.1"/>
    <property type="molecule type" value="Genomic_DNA"/>
</dbReference>
<dbReference type="AlphaFoldDB" id="A0A0P6WT26"/>
<evidence type="ECO:0000313" key="1">
    <source>
        <dbReference type="EMBL" id="KPL72243.1"/>
    </source>
</evidence>
<organism evidence="1 2">
    <name type="scientific">Ornatilinea apprima</name>
    <dbReference type="NCBI Taxonomy" id="1134406"/>
    <lineage>
        <taxon>Bacteria</taxon>
        <taxon>Bacillati</taxon>
        <taxon>Chloroflexota</taxon>
        <taxon>Anaerolineae</taxon>
        <taxon>Anaerolineales</taxon>
        <taxon>Anaerolineaceae</taxon>
        <taxon>Ornatilinea</taxon>
    </lineage>
</organism>
<evidence type="ECO:0000313" key="2">
    <source>
        <dbReference type="Proteomes" id="UP000050417"/>
    </source>
</evidence>
<gene>
    <name evidence="1" type="ORF">ADN00_15610</name>
</gene>
<proteinExistence type="predicted"/>
<comment type="caution">
    <text evidence="1">The sequence shown here is derived from an EMBL/GenBank/DDBJ whole genome shotgun (WGS) entry which is preliminary data.</text>
</comment>
<keyword evidence="2" id="KW-1185">Reference proteome</keyword>
<accession>A0A0P6WT26</accession>
<name>A0A0P6WT26_9CHLR</name>
<protein>
    <submittedName>
        <fullName evidence="1">Uncharacterized protein</fullName>
    </submittedName>
</protein>
<dbReference type="STRING" id="1134406.ADN00_15610"/>
<sequence length="71" mass="8300">MEGRTWTTKEGEVIPLEKLEPDHLINIKHFLERKISEFREMLEICEPDSLRGATIQEGRESEVKSRASFVE</sequence>
<dbReference type="Proteomes" id="UP000050417">
    <property type="component" value="Unassembled WGS sequence"/>
</dbReference>
<dbReference type="RefSeq" id="WP_075063960.1">
    <property type="nucleotide sequence ID" value="NZ_LGCL01000039.1"/>
</dbReference>
<reference evidence="1 2" key="1">
    <citation type="submission" date="2015-07" db="EMBL/GenBank/DDBJ databases">
        <title>Genome sequence of Ornatilinea apprima DSM 23815.</title>
        <authorList>
            <person name="Hemp J."/>
            <person name="Ward L.M."/>
            <person name="Pace L.A."/>
            <person name="Fischer W.W."/>
        </authorList>
    </citation>
    <scope>NUCLEOTIDE SEQUENCE [LARGE SCALE GENOMIC DNA]</scope>
    <source>
        <strain evidence="1 2">P3M-1</strain>
    </source>
</reference>